<reference evidence="1" key="1">
    <citation type="submission" date="2023-01" db="EMBL/GenBank/DDBJ databases">
        <title>Genome assembly of the deep-sea coral Lophelia pertusa.</title>
        <authorList>
            <person name="Herrera S."/>
            <person name="Cordes E."/>
        </authorList>
    </citation>
    <scope>NUCLEOTIDE SEQUENCE</scope>
    <source>
        <strain evidence="1">USNM1676648</strain>
        <tissue evidence="1">Polyp</tissue>
    </source>
</reference>
<sequence length="109" mass="11584">MISLTDLSSSIDERASLLIHEPTVLILITTTGPGSPLSSMAKVVPKAGTIAEVLSSASIFPTSSSRFHLSPVEMASVSTTCTNCNDFSLLMSSSLKRKPVVAINELRQY</sequence>
<comment type="caution">
    <text evidence="1">The sequence shown here is derived from an EMBL/GenBank/DDBJ whole genome shotgun (WGS) entry which is preliminary data.</text>
</comment>
<dbReference type="AlphaFoldDB" id="A0A9X0CTT2"/>
<name>A0A9X0CTT2_9CNID</name>
<gene>
    <name evidence="1" type="ORF">OS493_038671</name>
</gene>
<evidence type="ECO:0000313" key="1">
    <source>
        <dbReference type="EMBL" id="KAJ7375807.1"/>
    </source>
</evidence>
<keyword evidence="2" id="KW-1185">Reference proteome</keyword>
<protein>
    <submittedName>
        <fullName evidence="1">Uncharacterized protein</fullName>
    </submittedName>
</protein>
<dbReference type="Proteomes" id="UP001163046">
    <property type="component" value="Unassembled WGS sequence"/>
</dbReference>
<evidence type="ECO:0000313" key="2">
    <source>
        <dbReference type="Proteomes" id="UP001163046"/>
    </source>
</evidence>
<proteinExistence type="predicted"/>
<accession>A0A9X0CTT2</accession>
<dbReference type="EMBL" id="MU826461">
    <property type="protein sequence ID" value="KAJ7375807.1"/>
    <property type="molecule type" value="Genomic_DNA"/>
</dbReference>
<organism evidence="1 2">
    <name type="scientific">Desmophyllum pertusum</name>
    <dbReference type="NCBI Taxonomy" id="174260"/>
    <lineage>
        <taxon>Eukaryota</taxon>
        <taxon>Metazoa</taxon>
        <taxon>Cnidaria</taxon>
        <taxon>Anthozoa</taxon>
        <taxon>Hexacorallia</taxon>
        <taxon>Scleractinia</taxon>
        <taxon>Caryophylliina</taxon>
        <taxon>Caryophylliidae</taxon>
        <taxon>Desmophyllum</taxon>
    </lineage>
</organism>